<dbReference type="Proteomes" id="UP001057452">
    <property type="component" value="Chromosome 13"/>
</dbReference>
<comment type="caution">
    <text evidence="1">The sequence shown here is derived from an EMBL/GenBank/DDBJ whole genome shotgun (WGS) entry which is preliminary data.</text>
</comment>
<evidence type="ECO:0000313" key="2">
    <source>
        <dbReference type="Proteomes" id="UP001057452"/>
    </source>
</evidence>
<feature type="non-terminal residue" evidence="1">
    <location>
        <position position="1"/>
    </location>
</feature>
<gene>
    <name evidence="1" type="ORF">KUCAC02_005390</name>
</gene>
<feature type="non-terminal residue" evidence="1">
    <location>
        <position position="59"/>
    </location>
</feature>
<name>A0ACB9WPV3_CHAAC</name>
<evidence type="ECO:0000313" key="1">
    <source>
        <dbReference type="EMBL" id="KAI4815237.1"/>
    </source>
</evidence>
<accession>A0ACB9WPV3</accession>
<reference evidence="1" key="1">
    <citation type="submission" date="2022-05" db="EMBL/GenBank/DDBJ databases">
        <title>Chromosome-level genome of Chaenocephalus aceratus.</title>
        <authorList>
            <person name="Park H."/>
        </authorList>
    </citation>
    <scope>NUCLEOTIDE SEQUENCE</scope>
    <source>
        <strain evidence="1">KU_202001</strain>
    </source>
</reference>
<keyword evidence="2" id="KW-1185">Reference proteome</keyword>
<proteinExistence type="predicted"/>
<protein>
    <submittedName>
        <fullName evidence="1">Uncharacterized protein</fullName>
    </submittedName>
</protein>
<sequence>DSKAERERDRDGVLLFVSHAAKVKSQTETYIVDDPHQSPDPSFGTTGFKPSLSAGSMLL</sequence>
<dbReference type="EMBL" id="CM043797">
    <property type="protein sequence ID" value="KAI4815237.1"/>
    <property type="molecule type" value="Genomic_DNA"/>
</dbReference>
<organism evidence="1 2">
    <name type="scientific">Chaenocephalus aceratus</name>
    <name type="common">Blackfin icefish</name>
    <name type="synonym">Chaenichthys aceratus</name>
    <dbReference type="NCBI Taxonomy" id="36190"/>
    <lineage>
        <taxon>Eukaryota</taxon>
        <taxon>Metazoa</taxon>
        <taxon>Chordata</taxon>
        <taxon>Craniata</taxon>
        <taxon>Vertebrata</taxon>
        <taxon>Euteleostomi</taxon>
        <taxon>Actinopterygii</taxon>
        <taxon>Neopterygii</taxon>
        <taxon>Teleostei</taxon>
        <taxon>Neoteleostei</taxon>
        <taxon>Acanthomorphata</taxon>
        <taxon>Eupercaria</taxon>
        <taxon>Perciformes</taxon>
        <taxon>Notothenioidei</taxon>
        <taxon>Channichthyidae</taxon>
        <taxon>Chaenocephalus</taxon>
    </lineage>
</organism>